<keyword evidence="5 6" id="KW-0472">Membrane</keyword>
<evidence type="ECO:0000313" key="8">
    <source>
        <dbReference type="Proteomes" id="UP000246464"/>
    </source>
</evidence>
<name>A0A2U9CUG2_SCOMX</name>
<organism evidence="7 8">
    <name type="scientific">Scophthalmus maximus</name>
    <name type="common">Turbot</name>
    <name type="synonym">Psetta maxima</name>
    <dbReference type="NCBI Taxonomy" id="52904"/>
    <lineage>
        <taxon>Eukaryota</taxon>
        <taxon>Metazoa</taxon>
        <taxon>Chordata</taxon>
        <taxon>Craniata</taxon>
        <taxon>Vertebrata</taxon>
        <taxon>Euteleostomi</taxon>
        <taxon>Actinopterygii</taxon>
        <taxon>Neopterygii</taxon>
        <taxon>Teleostei</taxon>
        <taxon>Neoteleostei</taxon>
        <taxon>Acanthomorphata</taxon>
        <taxon>Carangaria</taxon>
        <taxon>Pleuronectiformes</taxon>
        <taxon>Pleuronectoidei</taxon>
        <taxon>Scophthalmidae</taxon>
        <taxon>Scophthalmus</taxon>
    </lineage>
</organism>
<proteinExistence type="inferred from homology"/>
<dbReference type="AlphaFoldDB" id="A0A2U9CUG2"/>
<accession>A0A2U9CUG2</accession>
<protein>
    <recommendedName>
        <fullName evidence="9">Transmembrane protein 265</fullName>
    </recommendedName>
</protein>
<evidence type="ECO:0008006" key="9">
    <source>
        <dbReference type="Google" id="ProtNLM"/>
    </source>
</evidence>
<evidence type="ECO:0000256" key="2">
    <source>
        <dbReference type="ARBA" id="ARBA00006843"/>
    </source>
</evidence>
<evidence type="ECO:0000313" key="7">
    <source>
        <dbReference type="EMBL" id="AWP19286.1"/>
    </source>
</evidence>
<dbReference type="Pfam" id="PF04505">
    <property type="entry name" value="CD225"/>
    <property type="match status" value="1"/>
</dbReference>
<sequence>MPPKRQRDSAKGVLITGCFAPGGKARADTPFPDSSCGMRRGRERFRQDPKCHSTGGFPGLLGPPYRGHVELCVPCCAIHRVLSVSCWKHPCSTETAALRKRSDMYAEDVFRLVWKFFFTWLGAVNNSPLLFSVNPGSDYEMSYSPHTSIAMDKSPLKTTPGSADTDTCHRAAGQGLASCCHDEHHRKLAVCSIVCGFSCIGIKALISSVEAEQTEDPETAAKFSRRARRLGIMSIVLWLLFLCLIPVLMALVSYLVTLRD</sequence>
<comment type="subcellular location">
    <subcellularLocation>
        <location evidence="1">Membrane</location>
    </subcellularLocation>
</comment>
<dbReference type="InterPro" id="IPR007593">
    <property type="entry name" value="CD225/Dispanin_fam"/>
</dbReference>
<evidence type="ECO:0000256" key="4">
    <source>
        <dbReference type="ARBA" id="ARBA00022989"/>
    </source>
</evidence>
<feature type="transmembrane region" description="Helical" evidence="6">
    <location>
        <begin position="235"/>
        <end position="256"/>
    </location>
</feature>
<gene>
    <name evidence="7" type="ORF">SMAX5B_011169</name>
</gene>
<evidence type="ECO:0000256" key="6">
    <source>
        <dbReference type="SAM" id="Phobius"/>
    </source>
</evidence>
<evidence type="ECO:0000256" key="5">
    <source>
        <dbReference type="ARBA" id="ARBA00023136"/>
    </source>
</evidence>
<keyword evidence="8" id="KW-1185">Reference proteome</keyword>
<keyword evidence="4 6" id="KW-1133">Transmembrane helix</keyword>
<dbReference type="Proteomes" id="UP000246464">
    <property type="component" value="Chromosome 19"/>
</dbReference>
<dbReference type="EMBL" id="CP026261">
    <property type="protein sequence ID" value="AWP19286.1"/>
    <property type="molecule type" value="Genomic_DNA"/>
</dbReference>
<keyword evidence="3 6" id="KW-0812">Transmembrane</keyword>
<reference evidence="7 8" key="1">
    <citation type="submission" date="2017-12" db="EMBL/GenBank/DDBJ databases">
        <title>Integrating genomic resources of turbot (Scophthalmus maximus) in depth evaluation of genetic and physical mapping variation across individuals.</title>
        <authorList>
            <person name="Martinez P."/>
        </authorList>
    </citation>
    <scope>NUCLEOTIDE SEQUENCE [LARGE SCALE GENOMIC DNA]</scope>
</reference>
<evidence type="ECO:0000256" key="1">
    <source>
        <dbReference type="ARBA" id="ARBA00004370"/>
    </source>
</evidence>
<comment type="similarity">
    <text evidence="2">Belongs to the CD225/Dispanin family.</text>
</comment>
<evidence type="ECO:0000256" key="3">
    <source>
        <dbReference type="ARBA" id="ARBA00022692"/>
    </source>
</evidence>